<dbReference type="InterPro" id="IPR003779">
    <property type="entry name" value="CMD-like"/>
</dbReference>
<reference evidence="2 3" key="1">
    <citation type="submission" date="2014-05" db="EMBL/GenBank/DDBJ databases">
        <title>ATOL: Assembling a taxonomically balanced genome-scale reconstruction of the evolutionary history of the Enterobacteriaceae.</title>
        <authorList>
            <person name="Plunkett G.III."/>
            <person name="Neeno-Eckwall E.C."/>
            <person name="Glasner J.D."/>
            <person name="Perna N.T."/>
        </authorList>
    </citation>
    <scope>NUCLEOTIDE SEQUENCE [LARGE SCALE GENOMIC DNA]</scope>
    <source>
        <strain evidence="2 3">ATCC 33320</strain>
    </source>
</reference>
<dbReference type="SUPFAM" id="SSF69118">
    <property type="entry name" value="AhpD-like"/>
    <property type="match status" value="1"/>
</dbReference>
<keyword evidence="2" id="KW-0575">Peroxidase</keyword>
<gene>
    <name evidence="2" type="ORF">GBAG_2037</name>
</gene>
<dbReference type="Gene3D" id="1.20.1290.10">
    <property type="entry name" value="AhpD-like"/>
    <property type="match status" value="1"/>
</dbReference>
<dbReference type="AlphaFoldDB" id="A0A085GDQ6"/>
<dbReference type="RefSeq" id="WP_034495641.1">
    <property type="nucleotide sequence ID" value="NZ_JMPI01000029.1"/>
</dbReference>
<dbReference type="PANTHER" id="PTHR33570:SF10">
    <property type="entry name" value="GAMMA-CARBOXYMUCONOLACTONE DECARBOXYLASE"/>
    <property type="match status" value="1"/>
</dbReference>
<dbReference type="Pfam" id="PF02627">
    <property type="entry name" value="CMD"/>
    <property type="match status" value="1"/>
</dbReference>
<evidence type="ECO:0000259" key="1">
    <source>
        <dbReference type="Pfam" id="PF02627"/>
    </source>
</evidence>
<keyword evidence="2" id="KW-0456">Lyase</keyword>
<feature type="domain" description="Carboxymuconolactone decarboxylase-like" evidence="1">
    <location>
        <begin position="33"/>
        <end position="118"/>
    </location>
</feature>
<dbReference type="GO" id="GO:0047575">
    <property type="term" value="F:4-carboxymuconolactone decarboxylase activity"/>
    <property type="evidence" value="ECO:0007669"/>
    <property type="project" value="UniProtKB-EC"/>
</dbReference>
<sequence length="124" mass="13513">MENERYLRGLAKLKEVDGHAGEHVINSLSDIAPDFARLLIEFPFGDIYSRPGLDLKSREIAVVAALTALGNATPQLKVHIEGALNVGCTEQEVIEVIMQMAVYAGFPCALNGIFAAKEVFAKRK</sequence>
<dbReference type="EC" id="1.11.1.15" evidence="2"/>
<dbReference type="InterPro" id="IPR052512">
    <property type="entry name" value="4CMD/NDH-1_regulator"/>
</dbReference>
<evidence type="ECO:0000313" key="2">
    <source>
        <dbReference type="EMBL" id="KFC81851.1"/>
    </source>
</evidence>
<dbReference type="OrthoDB" id="9801400at2"/>
<dbReference type="STRING" id="1006004.GBAG_2037"/>
<dbReference type="InterPro" id="IPR029032">
    <property type="entry name" value="AhpD-like"/>
</dbReference>
<dbReference type="GO" id="GO:0051920">
    <property type="term" value="F:peroxiredoxin activity"/>
    <property type="evidence" value="ECO:0007669"/>
    <property type="project" value="InterPro"/>
</dbReference>
<name>A0A085GDQ6_9ENTR</name>
<dbReference type="EMBL" id="JMPI01000029">
    <property type="protein sequence ID" value="KFC81851.1"/>
    <property type="molecule type" value="Genomic_DNA"/>
</dbReference>
<comment type="caution">
    <text evidence="2">The sequence shown here is derived from an EMBL/GenBank/DDBJ whole genome shotgun (WGS) entry which is preliminary data.</text>
</comment>
<dbReference type="eggNOG" id="COG0599">
    <property type="taxonomic scope" value="Bacteria"/>
</dbReference>
<keyword evidence="2" id="KW-0560">Oxidoreductase</keyword>
<keyword evidence="3" id="KW-1185">Reference proteome</keyword>
<dbReference type="PANTHER" id="PTHR33570">
    <property type="entry name" value="4-CARBOXYMUCONOLACTONE DECARBOXYLASE FAMILY PROTEIN"/>
    <property type="match status" value="1"/>
</dbReference>
<dbReference type="Proteomes" id="UP000028653">
    <property type="component" value="Unassembled WGS sequence"/>
</dbReference>
<accession>A0A085GDQ6</accession>
<proteinExistence type="predicted"/>
<organism evidence="2 3">
    <name type="scientific">Buttiauxella agrestis ATCC 33320</name>
    <dbReference type="NCBI Taxonomy" id="1006004"/>
    <lineage>
        <taxon>Bacteria</taxon>
        <taxon>Pseudomonadati</taxon>
        <taxon>Pseudomonadota</taxon>
        <taxon>Gammaproteobacteria</taxon>
        <taxon>Enterobacterales</taxon>
        <taxon>Enterobacteriaceae</taxon>
        <taxon>Buttiauxella</taxon>
    </lineage>
</organism>
<evidence type="ECO:0000313" key="3">
    <source>
        <dbReference type="Proteomes" id="UP000028653"/>
    </source>
</evidence>
<dbReference type="EC" id="4.1.1.44" evidence="2"/>
<protein>
    <submittedName>
        <fullName evidence="2">4-carboxymuconolactone decarboxylase</fullName>
        <ecNumber evidence="2">1.11.1.15</ecNumber>
        <ecNumber evidence="2">4.1.1.44</ecNumber>
    </submittedName>
</protein>